<reference evidence="1 2" key="1">
    <citation type="submission" date="2019-03" db="EMBL/GenBank/DDBJ databases">
        <title>Subsurface microbial communities from deep shales in Ohio and West Virginia, USA.</title>
        <authorList>
            <person name="Wrighton K."/>
        </authorList>
    </citation>
    <scope>NUCLEOTIDE SEQUENCE [LARGE SCALE GENOMIC DNA]</scope>
    <source>
        <strain evidence="1 2">MA284_T2</strain>
    </source>
</reference>
<protein>
    <submittedName>
        <fullName evidence="1">Uncharacterized protein</fullName>
    </submittedName>
</protein>
<dbReference type="InterPro" id="IPR013785">
    <property type="entry name" value="Aldolase_TIM"/>
</dbReference>
<dbReference type="RefSeq" id="WP_133513713.1">
    <property type="nucleotide sequence ID" value="NZ_SNWX01000001.1"/>
</dbReference>
<name>A0A4R6M2S5_9FIRM</name>
<proteinExistence type="predicted"/>
<evidence type="ECO:0000313" key="2">
    <source>
        <dbReference type="Proteomes" id="UP000295064"/>
    </source>
</evidence>
<dbReference type="Proteomes" id="UP000295064">
    <property type="component" value="Unassembled WGS sequence"/>
</dbReference>
<evidence type="ECO:0000313" key="1">
    <source>
        <dbReference type="EMBL" id="TDO95286.1"/>
    </source>
</evidence>
<organism evidence="1 2">
    <name type="scientific">Halanaerobium saccharolyticum</name>
    <dbReference type="NCBI Taxonomy" id="43595"/>
    <lineage>
        <taxon>Bacteria</taxon>
        <taxon>Bacillati</taxon>
        <taxon>Bacillota</taxon>
        <taxon>Clostridia</taxon>
        <taxon>Halanaerobiales</taxon>
        <taxon>Halanaerobiaceae</taxon>
        <taxon>Halanaerobium</taxon>
    </lineage>
</organism>
<dbReference type="SUPFAM" id="SSF51569">
    <property type="entry name" value="Aldolase"/>
    <property type="match status" value="1"/>
</dbReference>
<sequence length="300" mass="35402">MNNAYSLVINFLDQNNKVDYQKIKLLLANNLERGQNNFYIKANNLDYSRLSCSDKKEYYKNIIKLMPAESEFKIELNFNSLSDIKVMIDELDKIEKDFDLVIKSPSMTEETMGSYFEDYAAYLNFISSSRNFYISINTRLLSLIDSETLMEKTKKYQLIKGFVINPVYPYDLDFEKFTTFKERYNGRFKFLATADDFYFLNLNKGVKTISKHLNLLPDLFKKINIEVKNNNLDTAREYQLILNDFINTINNFGEEVALEYLLSRYLSFEFSSNKRLTKSEKLILESEFKKINNRDSANDF</sequence>
<comment type="caution">
    <text evidence="1">The sequence shown here is derived from an EMBL/GenBank/DDBJ whole genome shotgun (WGS) entry which is preliminary data.</text>
</comment>
<dbReference type="EMBL" id="SNWX01000001">
    <property type="protein sequence ID" value="TDO95286.1"/>
    <property type="molecule type" value="Genomic_DNA"/>
</dbReference>
<gene>
    <name evidence="1" type="ORF">DFR79_101288</name>
</gene>
<accession>A0A4R6M2S5</accession>
<dbReference type="AlphaFoldDB" id="A0A4R6M2S5"/>
<dbReference type="OrthoDB" id="2111161at2"/>
<dbReference type="Gene3D" id="3.20.20.70">
    <property type="entry name" value="Aldolase class I"/>
    <property type="match status" value="1"/>
</dbReference>